<evidence type="ECO:0000256" key="1">
    <source>
        <dbReference type="SAM" id="MobiDB-lite"/>
    </source>
</evidence>
<gene>
    <name evidence="2" type="ORF">Sjap_019742</name>
</gene>
<protein>
    <submittedName>
        <fullName evidence="2">Uncharacterized protein</fullName>
    </submittedName>
</protein>
<name>A0AAP0F6P2_9MAGN</name>
<evidence type="ECO:0000313" key="3">
    <source>
        <dbReference type="Proteomes" id="UP001417504"/>
    </source>
</evidence>
<evidence type="ECO:0000313" key="2">
    <source>
        <dbReference type="EMBL" id="KAK9102488.1"/>
    </source>
</evidence>
<reference evidence="2 3" key="1">
    <citation type="submission" date="2024-01" db="EMBL/GenBank/DDBJ databases">
        <title>Genome assemblies of Stephania.</title>
        <authorList>
            <person name="Yang L."/>
        </authorList>
    </citation>
    <scope>NUCLEOTIDE SEQUENCE [LARGE SCALE GENOMIC DNA]</scope>
    <source>
        <strain evidence="2">QJT</strain>
        <tissue evidence="2">Leaf</tissue>
    </source>
</reference>
<sequence>MRGQSGPWLSPGAGLAPGQPVKGSVDPGQAVQGQPTLDRSTRLWGKFIFPHRWPWRGAQAPSSTPTTTTLRRFHATEGSPAAGREVAASLGRRHGGKVGTEGCEIYPSFGPMLATAPLTGLLQLGLGHRTSAGVIVRPGGYLSPSSIRDAPPRRPQLLFVVPLFADSLSPFLSPILGRHFSSPLCVVVKEARVYN</sequence>
<feature type="region of interest" description="Disordered" evidence="1">
    <location>
        <begin position="1"/>
        <end position="35"/>
    </location>
</feature>
<proteinExistence type="predicted"/>
<dbReference type="EMBL" id="JBBNAE010000008">
    <property type="protein sequence ID" value="KAK9102488.1"/>
    <property type="molecule type" value="Genomic_DNA"/>
</dbReference>
<organism evidence="2 3">
    <name type="scientific">Stephania japonica</name>
    <dbReference type="NCBI Taxonomy" id="461633"/>
    <lineage>
        <taxon>Eukaryota</taxon>
        <taxon>Viridiplantae</taxon>
        <taxon>Streptophyta</taxon>
        <taxon>Embryophyta</taxon>
        <taxon>Tracheophyta</taxon>
        <taxon>Spermatophyta</taxon>
        <taxon>Magnoliopsida</taxon>
        <taxon>Ranunculales</taxon>
        <taxon>Menispermaceae</taxon>
        <taxon>Menispermoideae</taxon>
        <taxon>Cissampelideae</taxon>
        <taxon>Stephania</taxon>
    </lineage>
</organism>
<comment type="caution">
    <text evidence="2">The sequence shown here is derived from an EMBL/GenBank/DDBJ whole genome shotgun (WGS) entry which is preliminary data.</text>
</comment>
<dbReference type="Proteomes" id="UP001417504">
    <property type="component" value="Unassembled WGS sequence"/>
</dbReference>
<keyword evidence="3" id="KW-1185">Reference proteome</keyword>
<dbReference type="AlphaFoldDB" id="A0AAP0F6P2"/>
<accession>A0AAP0F6P2</accession>